<evidence type="ECO:0000256" key="1">
    <source>
        <dbReference type="SAM" id="MobiDB-lite"/>
    </source>
</evidence>
<dbReference type="SUPFAM" id="SSF89796">
    <property type="entry name" value="CoA-transferase family III (CaiB/BaiF)"/>
    <property type="match status" value="1"/>
</dbReference>
<dbReference type="AlphaFoldDB" id="A0A239AD70"/>
<dbReference type="InterPro" id="IPR050509">
    <property type="entry name" value="CoA-transferase_III"/>
</dbReference>
<dbReference type="InterPro" id="IPR003673">
    <property type="entry name" value="CoA-Trfase_fam_III"/>
</dbReference>
<keyword evidence="3" id="KW-1185">Reference proteome</keyword>
<dbReference type="Gene3D" id="3.40.50.10540">
    <property type="entry name" value="Crotonobetainyl-coa:carnitine coa-transferase, domain 1"/>
    <property type="match status" value="1"/>
</dbReference>
<name>A0A239AD70_9PSEU</name>
<dbReference type="Gene3D" id="3.30.1540.10">
    <property type="entry name" value="formyl-coa transferase, domain 3"/>
    <property type="match status" value="1"/>
</dbReference>
<dbReference type="Pfam" id="PF02515">
    <property type="entry name" value="CoA_transf_3"/>
    <property type="match status" value="1"/>
</dbReference>
<dbReference type="InterPro" id="IPR023606">
    <property type="entry name" value="CoA-Trfase_III_dom_1_sf"/>
</dbReference>
<accession>A0A239AD70</accession>
<proteinExistence type="predicted"/>
<sequence>MEPARGAGPLDGIRVVELAGLGPAPFACMLLADLGAEVIRIDRPVAGELDVAPELELLNRGKRSVTLDLKGSDGVEAALALIGRADILVEGFRPGVAERLGLGPDRALARNSALVYGRMTGWGQDGPAALTAGHDISYIAVTGALHAMGEPDGPPQIPLNLVGDFGGGSLYLVVGLLAALHEARRSGWGQVVDAAILDGTLHLLTMFHGMLAAKQWTDVRGGNTLDGGAPFYSVYETSDGRFMAVGALESKFYQELLRVLDLDVDSGDQYEREHWPELRRRIAAAFASRTQAAWIERFAGTDACVSPVLSMQEAAGHPQVAARTAMADVDGVGQPGVAPRFSEHPGLRPGSTAVPGSSTRAVLAEAGLDVERLLADGVASERRE</sequence>
<gene>
    <name evidence="2" type="ORF">SAMN06265360_13513</name>
</gene>
<dbReference type="InterPro" id="IPR044855">
    <property type="entry name" value="CoA-Trfase_III_dom3_sf"/>
</dbReference>
<reference evidence="2 3" key="1">
    <citation type="submission" date="2017-06" db="EMBL/GenBank/DDBJ databases">
        <authorList>
            <person name="Kim H.J."/>
            <person name="Triplett B.A."/>
        </authorList>
    </citation>
    <scope>NUCLEOTIDE SEQUENCE [LARGE SCALE GENOMIC DNA]</scope>
    <source>
        <strain evidence="2 3">DSM 45207</strain>
    </source>
</reference>
<evidence type="ECO:0000313" key="2">
    <source>
        <dbReference type="EMBL" id="SNR92853.1"/>
    </source>
</evidence>
<organism evidence="2 3">
    <name type="scientific">Haloechinothrix alba</name>
    <dbReference type="NCBI Taxonomy" id="664784"/>
    <lineage>
        <taxon>Bacteria</taxon>
        <taxon>Bacillati</taxon>
        <taxon>Actinomycetota</taxon>
        <taxon>Actinomycetes</taxon>
        <taxon>Pseudonocardiales</taxon>
        <taxon>Pseudonocardiaceae</taxon>
        <taxon>Haloechinothrix</taxon>
    </lineage>
</organism>
<dbReference type="RefSeq" id="WP_217898676.1">
    <property type="nucleotide sequence ID" value="NZ_FZNW01000035.1"/>
</dbReference>
<dbReference type="Proteomes" id="UP000198348">
    <property type="component" value="Unassembled WGS sequence"/>
</dbReference>
<dbReference type="PANTHER" id="PTHR48228">
    <property type="entry name" value="SUCCINYL-COA--D-CITRAMALATE COA-TRANSFERASE"/>
    <property type="match status" value="1"/>
</dbReference>
<dbReference type="EMBL" id="FZNW01000035">
    <property type="protein sequence ID" value="SNR92853.1"/>
    <property type="molecule type" value="Genomic_DNA"/>
</dbReference>
<dbReference type="GO" id="GO:0003824">
    <property type="term" value="F:catalytic activity"/>
    <property type="evidence" value="ECO:0007669"/>
    <property type="project" value="InterPro"/>
</dbReference>
<protein>
    <submittedName>
        <fullName evidence="2">Alpha-methylacyl-CoA racemase</fullName>
    </submittedName>
</protein>
<dbReference type="PANTHER" id="PTHR48228:SF5">
    <property type="entry name" value="ALPHA-METHYLACYL-COA RACEMASE"/>
    <property type="match status" value="1"/>
</dbReference>
<evidence type="ECO:0000313" key="3">
    <source>
        <dbReference type="Proteomes" id="UP000198348"/>
    </source>
</evidence>
<feature type="region of interest" description="Disordered" evidence="1">
    <location>
        <begin position="333"/>
        <end position="358"/>
    </location>
</feature>